<dbReference type="RefSeq" id="WP_377460726.1">
    <property type="nucleotide sequence ID" value="NZ_JBHLUB010000032.1"/>
</dbReference>
<keyword evidence="2" id="KW-0472">Membrane</keyword>
<feature type="transmembrane region" description="Helical" evidence="2">
    <location>
        <begin position="166"/>
        <end position="189"/>
    </location>
</feature>
<comment type="caution">
    <text evidence="3">The sequence shown here is derived from an EMBL/GenBank/DDBJ whole genome shotgun (WGS) entry which is preliminary data.</text>
</comment>
<proteinExistence type="predicted"/>
<evidence type="ECO:0000313" key="3">
    <source>
        <dbReference type="EMBL" id="MFC0583066.1"/>
    </source>
</evidence>
<dbReference type="EMBL" id="JBHLUB010000032">
    <property type="protein sequence ID" value="MFC0583066.1"/>
    <property type="molecule type" value="Genomic_DNA"/>
</dbReference>
<feature type="compositionally biased region" description="Polar residues" evidence="1">
    <location>
        <begin position="1"/>
        <end position="15"/>
    </location>
</feature>
<feature type="region of interest" description="Disordered" evidence="1">
    <location>
        <begin position="1"/>
        <end position="64"/>
    </location>
</feature>
<name>A0ABV6PD74_9MICC</name>
<keyword evidence="2" id="KW-1133">Transmembrane helix</keyword>
<feature type="transmembrane region" description="Helical" evidence="2">
    <location>
        <begin position="136"/>
        <end position="157"/>
    </location>
</feature>
<dbReference type="Proteomes" id="UP001589862">
    <property type="component" value="Unassembled WGS sequence"/>
</dbReference>
<accession>A0ABV6PD74</accession>
<gene>
    <name evidence="3" type="ORF">ACFFFR_11880</name>
</gene>
<organism evidence="3 4">
    <name type="scientific">Micrococcoides hystricis</name>
    <dbReference type="NCBI Taxonomy" id="1572761"/>
    <lineage>
        <taxon>Bacteria</taxon>
        <taxon>Bacillati</taxon>
        <taxon>Actinomycetota</taxon>
        <taxon>Actinomycetes</taxon>
        <taxon>Micrococcales</taxon>
        <taxon>Micrococcaceae</taxon>
        <taxon>Micrococcoides</taxon>
    </lineage>
</organism>
<protein>
    <recommendedName>
        <fullName evidence="5">DUF4064 domain-containing protein</fullName>
    </recommendedName>
</protein>
<feature type="transmembrane region" description="Helical" evidence="2">
    <location>
        <begin position="77"/>
        <end position="97"/>
    </location>
</feature>
<keyword evidence="2" id="KW-0812">Transmembrane</keyword>
<evidence type="ECO:0000313" key="4">
    <source>
        <dbReference type="Proteomes" id="UP001589862"/>
    </source>
</evidence>
<keyword evidence="4" id="KW-1185">Reference proteome</keyword>
<evidence type="ECO:0000256" key="2">
    <source>
        <dbReference type="SAM" id="Phobius"/>
    </source>
</evidence>
<evidence type="ECO:0000256" key="1">
    <source>
        <dbReference type="SAM" id="MobiDB-lite"/>
    </source>
</evidence>
<reference evidence="3 4" key="1">
    <citation type="submission" date="2024-09" db="EMBL/GenBank/DDBJ databases">
        <authorList>
            <person name="Sun Q."/>
            <person name="Mori K."/>
        </authorList>
    </citation>
    <scope>NUCLEOTIDE SEQUENCE [LARGE SCALE GENOMIC DNA]</scope>
    <source>
        <strain evidence="3 4">NCAIM B.02604</strain>
    </source>
</reference>
<evidence type="ECO:0008006" key="5">
    <source>
        <dbReference type="Google" id="ProtNLM"/>
    </source>
</evidence>
<sequence length="225" mass="24246">MSQNPHNHGQQSPSEQPRYGQRLPEYGETSSSATPQPRYGVPETNYGHPRPDTPQTGAPDPRAGVPIPPKVMLSFRLMIGAAVVFILANAYTIFLTATGQMDEQLREAVQTIEEVMGGSFAGALPLGIDQLRQQQVIGNAVLAVIVGGLFVLVAILIKRGFGAGRIIATICAVLTILAAISFPDFLWWLTGLVATIFAWSKEATQYNQAAARARAQAKFGQWTGK</sequence>